<dbReference type="AlphaFoldDB" id="A0A061A395"/>
<dbReference type="EMBL" id="JAGGLR010000014">
    <property type="protein sequence ID" value="MBP2064153.1"/>
    <property type="molecule type" value="Genomic_DNA"/>
</dbReference>
<dbReference type="GO" id="GO:0005811">
    <property type="term" value="C:lipid droplet"/>
    <property type="evidence" value="ECO:0007669"/>
    <property type="project" value="InterPro"/>
</dbReference>
<keyword evidence="9" id="KW-0413">Isomerase</keyword>
<sequence>MPASALTESVGTAITTGAEALLAHRRDDGAFVFGAHHASPLNTAGALTALHFADPEGSAETIERGVTWLCETQRDDGGWAMRSVPTEPLTTALAAAALHLLAPRRAASAVRAARARFEELGGSAAVPEPAMTALIRQFHTFAGLPHEGAQRRLPLELLLFPGLSRRLLSLRLPIYAGQALAQSAHRRRGPAGRALDRLARPRALAIIRDAYEREGATGGFSTDPWLTGLICLGLARSGQAPDLVSAAARWLRSAANPDGSWDLMPLDVTWTNFTTAALIEAGHADDPQLIGTREMLHRHQQPEPFDALGCPAGYWGFSSPRSWPMALETAEAGAILLRLPGGADDRHVRAGLAWLTATQDAAGSWSLAVRNSKPGGFGPCPQMTAKVVGALLDSGAGADDPRVVRAVRWLVGRQRPDGSYEAMWYRGGTPGTASALEALSRAGRTEEHHRAAGRARDWLLRTQHPDGSWSTGERTGPGTTRRGTVEETAWALRGLLAAGSSPTDPALAAAARWLVDAQRADGGWTPAPVNEYIRGCARYADDGIAAGLAVRALAHYRSAEAAEVVEATRESGCRRERGMRETGTRASGPRESGPCESGPREAGPSESGMSETGTRGSGPREAGPSETGMSETGMSETGPRASGPREFGPRESGPCESGPRASRPREAGPSETGMSETGTRSSGTRGTRTRETGTRESGTRESGTRETGTDEGGRR</sequence>
<comment type="similarity">
    <text evidence="2">Belongs to the terpene cyclase/mutase family.</text>
</comment>
<dbReference type="GO" id="GO:0016104">
    <property type="term" value="P:triterpenoid biosynthetic process"/>
    <property type="evidence" value="ECO:0007669"/>
    <property type="project" value="InterPro"/>
</dbReference>
<feature type="domain" description="Squalene cyclase C-terminal" evidence="6">
    <location>
        <begin position="379"/>
        <end position="526"/>
    </location>
</feature>
<keyword evidence="8" id="KW-0808">Transferase</keyword>
<dbReference type="InterPro" id="IPR018333">
    <property type="entry name" value="Squalene_cyclase"/>
</dbReference>
<reference evidence="9 10" key="2">
    <citation type="submission" date="2021-03" db="EMBL/GenBank/DDBJ databases">
        <title>Genomic Encyclopedia of Type Strains, Phase IV (KMG-IV): sequencing the most valuable type-strain genomes for metagenomic binning, comparative biology and taxonomic classification.</title>
        <authorList>
            <person name="Goeker M."/>
        </authorList>
    </citation>
    <scope>NUCLEOTIDE SEQUENCE [LARGE SCALE GENOMIC DNA]</scope>
    <source>
        <strain evidence="9 10">DSM 41954</strain>
    </source>
</reference>
<dbReference type="UniPathway" id="UPA00337"/>
<feature type="compositionally biased region" description="Basic and acidic residues" evidence="5">
    <location>
        <begin position="566"/>
        <end position="583"/>
    </location>
</feature>
<evidence type="ECO:0000313" key="10">
    <source>
        <dbReference type="Proteomes" id="UP000756710"/>
    </source>
</evidence>
<dbReference type="RefSeq" id="WP_245388431.1">
    <property type="nucleotide sequence ID" value="NZ_BAABDR010000029.1"/>
</dbReference>
<dbReference type="SUPFAM" id="SSF48239">
    <property type="entry name" value="Terpenoid cyclases/Protein prenyltransferases"/>
    <property type="match status" value="2"/>
</dbReference>
<keyword evidence="9" id="KW-0456">Lyase</keyword>
<dbReference type="Pfam" id="PF13243">
    <property type="entry name" value="SQHop_cyclase_C"/>
    <property type="match status" value="1"/>
</dbReference>
<evidence type="ECO:0000259" key="7">
    <source>
        <dbReference type="Pfam" id="PF13249"/>
    </source>
</evidence>
<reference evidence="8" key="1">
    <citation type="submission" date="2014-05" db="EMBL/GenBank/DDBJ databases">
        <authorList>
            <person name="Horn Fabian"/>
        </authorList>
    </citation>
    <scope>NUCLEOTIDE SEQUENCE</scope>
</reference>
<evidence type="ECO:0000256" key="2">
    <source>
        <dbReference type="ARBA" id="ARBA00009755"/>
    </source>
</evidence>
<feature type="compositionally biased region" description="Basic and acidic residues" evidence="5">
    <location>
        <begin position="688"/>
        <end position="715"/>
    </location>
</feature>
<keyword evidence="10" id="KW-1185">Reference proteome</keyword>
<feature type="compositionally biased region" description="Low complexity" evidence="5">
    <location>
        <begin position="471"/>
        <end position="482"/>
    </location>
</feature>
<organism evidence="8">
    <name type="scientific">Streptomyces iranensis</name>
    <dbReference type="NCBI Taxonomy" id="576784"/>
    <lineage>
        <taxon>Bacteria</taxon>
        <taxon>Bacillati</taxon>
        <taxon>Actinomycetota</taxon>
        <taxon>Actinomycetes</taxon>
        <taxon>Kitasatosporales</taxon>
        <taxon>Streptomycetaceae</taxon>
        <taxon>Streptomyces</taxon>
        <taxon>Streptomyces violaceusniger group</taxon>
    </lineage>
</organism>
<dbReference type="EMBL" id="LK022848">
    <property type="protein sequence ID" value="CDR17250.1"/>
    <property type="molecule type" value="Genomic_DNA"/>
</dbReference>
<name>A0A061A395_9ACTN</name>
<keyword evidence="3" id="KW-0479">Metal-binding</keyword>
<feature type="domain" description="Squalene cyclase N-terminal" evidence="7">
    <location>
        <begin position="16"/>
        <end position="161"/>
    </location>
</feature>
<dbReference type="Proteomes" id="UP000756710">
    <property type="component" value="Unassembled WGS sequence"/>
</dbReference>
<evidence type="ECO:0000313" key="8">
    <source>
        <dbReference type="EMBL" id="CDR17250.1"/>
    </source>
</evidence>
<evidence type="ECO:0000256" key="4">
    <source>
        <dbReference type="ARBA" id="ARBA00022737"/>
    </source>
</evidence>
<dbReference type="GO" id="GO:0016740">
    <property type="term" value="F:transferase activity"/>
    <property type="evidence" value="ECO:0007669"/>
    <property type="project" value="UniProtKB-KW"/>
</dbReference>
<dbReference type="GO" id="GO:0046872">
    <property type="term" value="F:metal ion binding"/>
    <property type="evidence" value="ECO:0007669"/>
    <property type="project" value="UniProtKB-KW"/>
</dbReference>
<evidence type="ECO:0000256" key="5">
    <source>
        <dbReference type="SAM" id="MobiDB-lite"/>
    </source>
</evidence>
<evidence type="ECO:0000256" key="3">
    <source>
        <dbReference type="ARBA" id="ARBA00022723"/>
    </source>
</evidence>
<gene>
    <name evidence="9" type="ORF">J2Z30_005176</name>
    <name evidence="8" type="ORF">SIRAN9281</name>
</gene>
<dbReference type="PANTHER" id="PTHR11764">
    <property type="entry name" value="TERPENE CYCLASE/MUTASE FAMILY MEMBER"/>
    <property type="match status" value="1"/>
</dbReference>
<feature type="compositionally biased region" description="Low complexity" evidence="5">
    <location>
        <begin position="670"/>
        <end position="686"/>
    </location>
</feature>
<dbReference type="GO" id="GO:0051007">
    <property type="term" value="F:squalene-hopene cyclase activity"/>
    <property type="evidence" value="ECO:0007669"/>
    <property type="project" value="UniProtKB-EC"/>
</dbReference>
<dbReference type="InterPro" id="IPR008930">
    <property type="entry name" value="Terpenoid_cyclase/PrenylTrfase"/>
</dbReference>
<keyword evidence="4" id="KW-0677">Repeat</keyword>
<accession>A0A061A395</accession>
<dbReference type="EC" id="5.4.99.17" evidence="9"/>
<proteinExistence type="inferred from homology"/>
<dbReference type="Gene3D" id="1.50.10.20">
    <property type="match status" value="2"/>
</dbReference>
<evidence type="ECO:0000256" key="1">
    <source>
        <dbReference type="ARBA" id="ARBA00004999"/>
    </source>
</evidence>
<dbReference type="Pfam" id="PF13249">
    <property type="entry name" value="SQHop_cyclase_N"/>
    <property type="match status" value="1"/>
</dbReference>
<protein>
    <submittedName>
        <fullName evidence="8">Prenyltransferase/squalene oxidase</fullName>
    </submittedName>
    <submittedName>
        <fullName evidence="9">Squalene-hopene/tetraprenyl-beta-curcumene cyclase</fullName>
        <ecNumber evidence="9">4.2.1.129</ecNumber>
        <ecNumber evidence="9">5.4.99.17</ecNumber>
    </submittedName>
</protein>
<dbReference type="EC" id="4.2.1.129" evidence="9"/>
<dbReference type="GO" id="GO:0016829">
    <property type="term" value="F:lyase activity"/>
    <property type="evidence" value="ECO:0007669"/>
    <property type="project" value="UniProtKB-KW"/>
</dbReference>
<evidence type="ECO:0000259" key="6">
    <source>
        <dbReference type="Pfam" id="PF13243"/>
    </source>
</evidence>
<dbReference type="InterPro" id="IPR032697">
    <property type="entry name" value="SQ_cyclase_N"/>
</dbReference>
<evidence type="ECO:0000313" key="9">
    <source>
        <dbReference type="EMBL" id="MBP2064153.1"/>
    </source>
</evidence>
<dbReference type="HOGENOM" id="CLU_023680_0_0_11"/>
<feature type="region of interest" description="Disordered" evidence="5">
    <location>
        <begin position="462"/>
        <end position="482"/>
    </location>
</feature>
<comment type="pathway">
    <text evidence="1">Secondary metabolite biosynthesis; hopanoid biosynthesis.</text>
</comment>
<feature type="region of interest" description="Disordered" evidence="5">
    <location>
        <begin position="561"/>
        <end position="715"/>
    </location>
</feature>
<dbReference type="PANTHER" id="PTHR11764:SF20">
    <property type="entry name" value="LANOSTEROL SYNTHASE"/>
    <property type="match status" value="1"/>
</dbReference>
<dbReference type="InterPro" id="IPR032696">
    <property type="entry name" value="SQ_cyclase_C"/>
</dbReference>